<feature type="transmembrane region" description="Helical" evidence="8">
    <location>
        <begin position="55"/>
        <end position="74"/>
    </location>
</feature>
<sequence>MIHYRQDPWLGFCILLQPHGSVLLCSVPRALIAGILTWALMTYGELTSNGGADIMFSPTLFNFFLSLAVLVLAFHTNQAYQRFWEARSQVQIMASWWADAASTFVALDEMTGIAKGEYAWGADWRGKILHLLSLLHAVSIQYLLHNDAEKTQLEVLGGMDAFEAKLLSLTDDQTFLVMHWIVQEMMRRLVVEPKGLAVPPPCFARIQHQLSNGMLAFNSACKIEDTPFPFPYVQLVQLMDWFMTIACPVVIASWMINKPCAIVLSVIAVGAFHATFAAACAMESPFGRQANDLPLVELHRDFVNRLKSIVDTHVAACLNNMIVKAESPETHEYELYEDADLPDSPLAKIRIKLHQYAGGSRHKIAPQHPPHTHLKGKAAHLHRAGRGRDEHHALAAGPLSRFQRLPLYPKILRRSRRRTAPSHSTSHRHEEHDEWEKDWDDTESDLSREAITSEPQRGLAAPASEYGSVFSGVDMEPRADSHDGIVGRKAPAAAVPSAGSAAYLYPPGEAGASPGVDGTRSTAVAADGDGDGEKDLFSIPYRSADADAGRLSVGPGSVVAAPGSTCGAQSERQSVEMLCELGTLSRGLSRRLDGRSSTRRQSFFKSVGDILRLGSRSGKDGPFEAGPAPSGKAGDPPSKGETSARASFRSSRIFQFGDDNFTTFHSLQRDGGSDASRRQSEAAATPIPVPTVPINIHVAPASALETPVASGQEDTRVRTVYVFDPATSPAAMMEEEASRDRATTPVAEPACPAGETASSPVDERKARNDTSALAPPETPWASKDERLSPADSLLVEPPISRRATCISIEEPLPVSAVRRIGGSSHTLTPGDIAAKVAKNFREKDKEKDKEKERKDCGQAMRIMRSDTTRQNVERGNEGCLQCSTPSTVDTVPRVHLTRTLRVRPRLKKEQFFSEIAPGCEMVAACCGLPRSCSAHSYTRRQAGRGHERCIGLVYPFCLPSPTPQD</sequence>
<evidence type="ECO:0000313" key="9">
    <source>
        <dbReference type="EMBL" id="CBZ50585.1"/>
    </source>
</evidence>
<accession>F0VA96</accession>
<feature type="region of interest" description="Disordered" evidence="7">
    <location>
        <begin position="615"/>
        <end position="646"/>
    </location>
</feature>
<feature type="region of interest" description="Disordered" evidence="7">
    <location>
        <begin position="413"/>
        <end position="441"/>
    </location>
</feature>
<dbReference type="RefSeq" id="XP_003880618.1">
    <property type="nucleotide sequence ID" value="XM_003880569.1"/>
</dbReference>
<dbReference type="Pfam" id="PF25539">
    <property type="entry name" value="Bestrophin_2"/>
    <property type="match status" value="1"/>
</dbReference>
<dbReference type="OMA" id="CAMESPF"/>
<dbReference type="GO" id="GO:0016020">
    <property type="term" value="C:membrane"/>
    <property type="evidence" value="ECO:0007669"/>
    <property type="project" value="UniProtKB-SubCell"/>
</dbReference>
<keyword evidence="5" id="KW-0406">Ion transport</keyword>
<evidence type="ECO:0000256" key="2">
    <source>
        <dbReference type="ARBA" id="ARBA00022448"/>
    </source>
</evidence>
<dbReference type="InterPro" id="IPR044669">
    <property type="entry name" value="YneE/VCCN1/2-like"/>
</dbReference>
<keyword evidence="3 8" id="KW-0812">Transmembrane</keyword>
<evidence type="ECO:0000256" key="1">
    <source>
        <dbReference type="ARBA" id="ARBA00004141"/>
    </source>
</evidence>
<keyword evidence="4 8" id="KW-1133">Transmembrane helix</keyword>
<gene>
    <name evidence="9" type="ORF">NCLIV_010540</name>
</gene>
<evidence type="ECO:0000256" key="8">
    <source>
        <dbReference type="SAM" id="Phobius"/>
    </source>
</evidence>
<evidence type="ECO:0000256" key="6">
    <source>
        <dbReference type="ARBA" id="ARBA00023136"/>
    </source>
</evidence>
<evidence type="ECO:0000256" key="7">
    <source>
        <dbReference type="SAM" id="MobiDB-lite"/>
    </source>
</evidence>
<feature type="compositionally biased region" description="Basic residues" evidence="7">
    <location>
        <begin position="363"/>
        <end position="385"/>
    </location>
</feature>
<dbReference type="EMBL" id="FR823384">
    <property type="protein sequence ID" value="CBZ50585.1"/>
    <property type="molecule type" value="Genomic_DNA"/>
</dbReference>
<feature type="region of interest" description="Disordered" evidence="7">
    <location>
        <begin position="664"/>
        <end position="688"/>
    </location>
</feature>
<comment type="subcellular location">
    <subcellularLocation>
        <location evidence="1">Membrane</location>
        <topology evidence="1">Multi-pass membrane protein</topology>
    </subcellularLocation>
</comment>
<evidence type="ECO:0000256" key="5">
    <source>
        <dbReference type="ARBA" id="ARBA00023065"/>
    </source>
</evidence>
<dbReference type="eggNOG" id="ENOG502SE6V">
    <property type="taxonomic scope" value="Eukaryota"/>
</dbReference>
<dbReference type="VEuPathDB" id="ToxoDB:NCLIV_010540"/>
<organism evidence="9 10">
    <name type="scientific">Neospora caninum (strain Liverpool)</name>
    <dbReference type="NCBI Taxonomy" id="572307"/>
    <lineage>
        <taxon>Eukaryota</taxon>
        <taxon>Sar</taxon>
        <taxon>Alveolata</taxon>
        <taxon>Apicomplexa</taxon>
        <taxon>Conoidasida</taxon>
        <taxon>Coccidia</taxon>
        <taxon>Eucoccidiorida</taxon>
        <taxon>Eimeriorina</taxon>
        <taxon>Sarcocystidae</taxon>
        <taxon>Neospora</taxon>
    </lineage>
</organism>
<evidence type="ECO:0008006" key="11">
    <source>
        <dbReference type="Google" id="ProtNLM"/>
    </source>
</evidence>
<feature type="transmembrane region" description="Helical" evidence="8">
    <location>
        <begin position="262"/>
        <end position="282"/>
    </location>
</feature>
<dbReference type="PANTHER" id="PTHR33281:SF20">
    <property type="match status" value="1"/>
</dbReference>
<dbReference type="PANTHER" id="PTHR33281">
    <property type="entry name" value="UPF0187 PROTEIN YNEE"/>
    <property type="match status" value="1"/>
</dbReference>
<keyword evidence="6 8" id="KW-0472">Membrane</keyword>
<evidence type="ECO:0000313" key="10">
    <source>
        <dbReference type="Proteomes" id="UP000007494"/>
    </source>
</evidence>
<dbReference type="GO" id="GO:0005254">
    <property type="term" value="F:chloride channel activity"/>
    <property type="evidence" value="ECO:0007669"/>
    <property type="project" value="InterPro"/>
</dbReference>
<keyword evidence="10" id="KW-1185">Reference proteome</keyword>
<evidence type="ECO:0000256" key="4">
    <source>
        <dbReference type="ARBA" id="ARBA00022989"/>
    </source>
</evidence>
<name>F0VA96_NEOCL</name>
<feature type="compositionally biased region" description="Basic and acidic residues" evidence="7">
    <location>
        <begin position="667"/>
        <end position="680"/>
    </location>
</feature>
<protein>
    <recommendedName>
        <fullName evidence="11">Bestrophin</fullName>
    </recommendedName>
</protein>
<dbReference type="InParanoid" id="F0VA96"/>
<feature type="region of interest" description="Disordered" evidence="7">
    <location>
        <begin position="363"/>
        <end position="389"/>
    </location>
</feature>
<proteinExistence type="predicted"/>
<dbReference type="AlphaFoldDB" id="F0VA96"/>
<feature type="region of interest" description="Disordered" evidence="7">
    <location>
        <begin position="732"/>
        <end position="786"/>
    </location>
</feature>
<evidence type="ECO:0000256" key="3">
    <source>
        <dbReference type="ARBA" id="ARBA00022692"/>
    </source>
</evidence>
<dbReference type="Proteomes" id="UP000007494">
    <property type="component" value="Chromosome IV"/>
</dbReference>
<dbReference type="GeneID" id="13441618"/>
<dbReference type="OrthoDB" id="330583at2759"/>
<reference evidence="10" key="1">
    <citation type="journal article" date="2012" name="PLoS Pathog.">
        <title>Comparative genomics of the apicomplexan parasites Toxoplasma gondii and Neospora caninum: Coccidia differing in host range and transmission strategy.</title>
        <authorList>
            <person name="Reid A.J."/>
            <person name="Vermont S.J."/>
            <person name="Cotton J.A."/>
            <person name="Harris D."/>
            <person name="Hill-Cawthorne G.A."/>
            <person name="Konen-Waisman S."/>
            <person name="Latham S.M."/>
            <person name="Mourier T."/>
            <person name="Norton R."/>
            <person name="Quail M.A."/>
            <person name="Sanders M."/>
            <person name="Shanmugam D."/>
            <person name="Sohal A."/>
            <person name="Wasmuth J.D."/>
            <person name="Brunk B."/>
            <person name="Grigg M.E."/>
            <person name="Howard J.C."/>
            <person name="Parkinson J."/>
            <person name="Roos D.S."/>
            <person name="Trees A.J."/>
            <person name="Berriman M."/>
            <person name="Pain A."/>
            <person name="Wastling J.M."/>
        </authorList>
    </citation>
    <scope>NUCLEOTIDE SEQUENCE [LARGE SCALE GENOMIC DNA]</scope>
    <source>
        <strain evidence="10">Liverpool</strain>
    </source>
</reference>
<keyword evidence="2" id="KW-0813">Transport</keyword>
<feature type="transmembrane region" description="Helical" evidence="8">
    <location>
        <begin position="21"/>
        <end position="43"/>
    </location>
</feature>